<dbReference type="GO" id="GO:0003697">
    <property type="term" value="F:single-stranded DNA binding"/>
    <property type="evidence" value="ECO:0007669"/>
    <property type="project" value="InterPro"/>
</dbReference>
<protein>
    <recommendedName>
        <fullName evidence="5">DNA primase TraC</fullName>
    </recommendedName>
</protein>
<feature type="region of interest" description="Disordered" evidence="1">
    <location>
        <begin position="1"/>
        <end position="56"/>
    </location>
</feature>
<comment type="caution">
    <text evidence="4">The sequence shown here is derived from an EMBL/GenBank/DDBJ whole genome shotgun (WGS) entry which is preliminary data.</text>
</comment>
<dbReference type="InterPro" id="IPR013610">
    <property type="entry name" value="ArdC_N"/>
</dbReference>
<organism evidence="4">
    <name type="scientific">mine drainage metagenome</name>
    <dbReference type="NCBI Taxonomy" id="410659"/>
    <lineage>
        <taxon>unclassified sequences</taxon>
        <taxon>metagenomes</taxon>
        <taxon>ecological metagenomes</taxon>
    </lineage>
</organism>
<evidence type="ECO:0008006" key="5">
    <source>
        <dbReference type="Google" id="ProtNLM"/>
    </source>
</evidence>
<dbReference type="Pfam" id="PF08401">
    <property type="entry name" value="ArdcN"/>
    <property type="match status" value="1"/>
</dbReference>
<dbReference type="EMBL" id="CABP01000068">
    <property type="protein sequence ID" value="CBI04487.1"/>
    <property type="molecule type" value="Genomic_DNA"/>
</dbReference>
<evidence type="ECO:0000259" key="2">
    <source>
        <dbReference type="Pfam" id="PF08401"/>
    </source>
</evidence>
<evidence type="ECO:0000259" key="3">
    <source>
        <dbReference type="Pfam" id="PF18818"/>
    </source>
</evidence>
<feature type="compositionally biased region" description="Basic and acidic residues" evidence="1">
    <location>
        <begin position="11"/>
        <end position="28"/>
    </location>
</feature>
<dbReference type="AlphaFoldDB" id="E6QBB1"/>
<reference evidence="4" key="1">
    <citation type="submission" date="2009-10" db="EMBL/GenBank/DDBJ databases">
        <title>Diversity of trophic interactions inside an arsenic-rich microbial ecosystem.</title>
        <authorList>
            <person name="Bertin P.N."/>
            <person name="Heinrich-Salmeron A."/>
            <person name="Pelletier E."/>
            <person name="Goulhen-Chollet F."/>
            <person name="Arsene-Ploetze F."/>
            <person name="Gallien S."/>
            <person name="Calteau A."/>
            <person name="Vallenet D."/>
            <person name="Casiot C."/>
            <person name="Chane-Woon-Ming B."/>
            <person name="Giloteaux L."/>
            <person name="Barakat M."/>
            <person name="Bonnefoy V."/>
            <person name="Bruneel O."/>
            <person name="Chandler M."/>
            <person name="Cleiss J."/>
            <person name="Duran R."/>
            <person name="Elbaz-Poulichet F."/>
            <person name="Fonknechten N."/>
            <person name="Lauga B."/>
            <person name="Mornico D."/>
            <person name="Ortet P."/>
            <person name="Schaeffer C."/>
            <person name="Siguier P."/>
            <person name="Alexander Thil Smith A."/>
            <person name="Van Dorsselaer A."/>
            <person name="Weissenbach J."/>
            <person name="Medigue C."/>
            <person name="Le Paslier D."/>
        </authorList>
    </citation>
    <scope>NUCLEOTIDE SEQUENCE</scope>
</reference>
<gene>
    <name evidence="4" type="ORF">CARN5_2053</name>
</gene>
<name>E6QBB1_9ZZZZ</name>
<evidence type="ECO:0000313" key="4">
    <source>
        <dbReference type="EMBL" id="CBI04487.1"/>
    </source>
</evidence>
<feature type="domain" description="N-terminal" evidence="2">
    <location>
        <begin position="21"/>
        <end position="145"/>
    </location>
</feature>
<sequence>MPTQTHSTTTSEDRDRREKRDVRQEVTDRIVAAVEENTAPWQRPHDGGPRSGPINAVTGKEYNGGNRMLLATVAPTGDPRWVTYKQVAEQDWQVKKGEHGIPIEVWKTYEKNVETTGNETPKFQGQAIPAAEKERRGYHKYYTVFHASQIDGIPPYEMDPSQTHDFDMHAVGEKLFDQNEQSAPILFDSPGQAFYSPKNDDIHLPPRESFLDAGHLYATAAHEIAHSTMAEHRLNRSRLQQFQNGTASDYTLRAKEELRAEIASYIISEKTGIPHHPENHESYVKGWVSVLKNDKNEIYHAARDAEKMANYVIAQQKLLEVGQEKSIDSPERKPLSVDPDAGERYPFHSDAGHGWLEVPKSDLKTLGIEGDITHYSYQKGDNAFLEEDLDASTFHRAIEKYLGKELAWKAVSKDIWDGDDSLIRNYQHYEAPAKEKVMEPEVMQLNRGDLIQFRDENGRKNTGVVLQDTNLDQPVRYKAVLPGPDGKPQIQAVGDSLAHLDQQSITGHLPNTVPGIEKLDMQSASRETDTARIPGVKAALEFRVASVMHQNTIHLEQDKQVYHRVILSHRKDLPDYVRQEPVDPDKPILEIQNHNRQSISGVLRDYEKYAVLLDTREFGPVSIDIGKSFLTDSFGDDYLRKAMGKPVDVSISNDGRILKIHNPELGPQPATDIFDTPAKPFGLMPFQQMDRSDAMQITGKLTHVHDTNLIEIQPAGKPMLISGRDPDKAHQAEIRAMVGHTVTVKPTRTGELKVEDRTPQKVNSLGR</sequence>
<dbReference type="InterPro" id="IPR041459">
    <property type="entry name" value="MPTase-PolyVal"/>
</dbReference>
<accession>E6QBB1</accession>
<proteinExistence type="predicted"/>
<feature type="compositionally biased region" description="Polar residues" evidence="1">
    <location>
        <begin position="1"/>
        <end position="10"/>
    </location>
</feature>
<evidence type="ECO:0000256" key="1">
    <source>
        <dbReference type="SAM" id="MobiDB-lite"/>
    </source>
</evidence>
<feature type="domain" description="Polyvalent protein metallopeptidase" evidence="3">
    <location>
        <begin position="190"/>
        <end position="303"/>
    </location>
</feature>
<dbReference type="Pfam" id="PF18818">
    <property type="entry name" value="MPTase-PolyVal"/>
    <property type="match status" value="1"/>
</dbReference>